<evidence type="ECO:0000313" key="2">
    <source>
        <dbReference type="EMBL" id="GIX66675.1"/>
    </source>
</evidence>
<accession>A0AAV4M4B7</accession>
<protein>
    <submittedName>
        <fullName evidence="2">Uncharacterized protein</fullName>
    </submittedName>
</protein>
<feature type="region of interest" description="Disordered" evidence="1">
    <location>
        <begin position="27"/>
        <end position="53"/>
    </location>
</feature>
<feature type="region of interest" description="Disordered" evidence="1">
    <location>
        <begin position="79"/>
        <end position="100"/>
    </location>
</feature>
<reference evidence="2 3" key="1">
    <citation type="submission" date="2021-06" db="EMBL/GenBank/DDBJ databases">
        <title>Caerostris darwini draft genome.</title>
        <authorList>
            <person name="Kono N."/>
            <person name="Arakawa K."/>
        </authorList>
    </citation>
    <scope>NUCLEOTIDE SEQUENCE [LARGE SCALE GENOMIC DNA]</scope>
</reference>
<organism evidence="2 3">
    <name type="scientific">Caerostris darwini</name>
    <dbReference type="NCBI Taxonomy" id="1538125"/>
    <lineage>
        <taxon>Eukaryota</taxon>
        <taxon>Metazoa</taxon>
        <taxon>Ecdysozoa</taxon>
        <taxon>Arthropoda</taxon>
        <taxon>Chelicerata</taxon>
        <taxon>Arachnida</taxon>
        <taxon>Araneae</taxon>
        <taxon>Araneomorphae</taxon>
        <taxon>Entelegynae</taxon>
        <taxon>Araneoidea</taxon>
        <taxon>Araneidae</taxon>
        <taxon>Caerostris</taxon>
    </lineage>
</organism>
<sequence length="100" mass="11001">MDCIHALGPMKSRLHNGTQQLADKPQLRSPALCGGGPTGHAAPRQYGHATEHDPKLSTLCVRLPQSHAIRMKVELDGHRGIHMERENGSLRRRTAHSEGE</sequence>
<dbReference type="Proteomes" id="UP001054837">
    <property type="component" value="Unassembled WGS sequence"/>
</dbReference>
<gene>
    <name evidence="2" type="ORF">CDAR_225821</name>
</gene>
<dbReference type="EMBL" id="BPLQ01000008">
    <property type="protein sequence ID" value="GIX66675.1"/>
    <property type="molecule type" value="Genomic_DNA"/>
</dbReference>
<name>A0AAV4M4B7_9ARAC</name>
<comment type="caution">
    <text evidence="2">The sequence shown here is derived from an EMBL/GenBank/DDBJ whole genome shotgun (WGS) entry which is preliminary data.</text>
</comment>
<evidence type="ECO:0000313" key="3">
    <source>
        <dbReference type="Proteomes" id="UP001054837"/>
    </source>
</evidence>
<proteinExistence type="predicted"/>
<dbReference type="AlphaFoldDB" id="A0AAV4M4B7"/>
<keyword evidence="3" id="KW-1185">Reference proteome</keyword>
<evidence type="ECO:0000256" key="1">
    <source>
        <dbReference type="SAM" id="MobiDB-lite"/>
    </source>
</evidence>